<organism evidence="1 2">
    <name type="scientific">Dreissena polymorpha</name>
    <name type="common">Zebra mussel</name>
    <name type="synonym">Mytilus polymorpha</name>
    <dbReference type="NCBI Taxonomy" id="45954"/>
    <lineage>
        <taxon>Eukaryota</taxon>
        <taxon>Metazoa</taxon>
        <taxon>Spiralia</taxon>
        <taxon>Lophotrochozoa</taxon>
        <taxon>Mollusca</taxon>
        <taxon>Bivalvia</taxon>
        <taxon>Autobranchia</taxon>
        <taxon>Heteroconchia</taxon>
        <taxon>Euheterodonta</taxon>
        <taxon>Imparidentia</taxon>
        <taxon>Neoheterodontei</taxon>
        <taxon>Myida</taxon>
        <taxon>Dreissenoidea</taxon>
        <taxon>Dreissenidae</taxon>
        <taxon>Dreissena</taxon>
    </lineage>
</organism>
<proteinExistence type="predicted"/>
<dbReference type="Proteomes" id="UP000828390">
    <property type="component" value="Unassembled WGS sequence"/>
</dbReference>
<protein>
    <submittedName>
        <fullName evidence="1">Uncharacterized protein</fullName>
    </submittedName>
</protein>
<reference evidence="1" key="1">
    <citation type="journal article" date="2019" name="bioRxiv">
        <title>The Genome of the Zebra Mussel, Dreissena polymorpha: A Resource for Invasive Species Research.</title>
        <authorList>
            <person name="McCartney M.A."/>
            <person name="Auch B."/>
            <person name="Kono T."/>
            <person name="Mallez S."/>
            <person name="Zhang Y."/>
            <person name="Obille A."/>
            <person name="Becker A."/>
            <person name="Abrahante J.E."/>
            <person name="Garbe J."/>
            <person name="Badalamenti J.P."/>
            <person name="Herman A."/>
            <person name="Mangelson H."/>
            <person name="Liachko I."/>
            <person name="Sullivan S."/>
            <person name="Sone E.D."/>
            <person name="Koren S."/>
            <person name="Silverstein K.A.T."/>
            <person name="Beckman K.B."/>
            <person name="Gohl D.M."/>
        </authorList>
    </citation>
    <scope>NUCLEOTIDE SEQUENCE</scope>
    <source>
        <strain evidence="1">Duluth1</strain>
        <tissue evidence="1">Whole animal</tissue>
    </source>
</reference>
<dbReference type="EMBL" id="JAIWYP010000002">
    <property type="protein sequence ID" value="KAH3873105.1"/>
    <property type="molecule type" value="Genomic_DNA"/>
</dbReference>
<accession>A0A9D4RNS5</accession>
<keyword evidence="2" id="KW-1185">Reference proteome</keyword>
<dbReference type="AlphaFoldDB" id="A0A9D4RNS5"/>
<gene>
    <name evidence="1" type="ORF">DPMN_036331</name>
</gene>
<evidence type="ECO:0000313" key="2">
    <source>
        <dbReference type="Proteomes" id="UP000828390"/>
    </source>
</evidence>
<comment type="caution">
    <text evidence="1">The sequence shown here is derived from an EMBL/GenBank/DDBJ whole genome shotgun (WGS) entry which is preliminary data.</text>
</comment>
<reference evidence="1" key="2">
    <citation type="submission" date="2020-11" db="EMBL/GenBank/DDBJ databases">
        <authorList>
            <person name="McCartney M.A."/>
            <person name="Auch B."/>
            <person name="Kono T."/>
            <person name="Mallez S."/>
            <person name="Becker A."/>
            <person name="Gohl D.M."/>
            <person name="Silverstein K.A.T."/>
            <person name="Koren S."/>
            <person name="Bechman K.B."/>
            <person name="Herman A."/>
            <person name="Abrahante J.E."/>
            <person name="Garbe J."/>
        </authorList>
    </citation>
    <scope>NUCLEOTIDE SEQUENCE</scope>
    <source>
        <strain evidence="1">Duluth1</strain>
        <tissue evidence="1">Whole animal</tissue>
    </source>
</reference>
<evidence type="ECO:0000313" key="1">
    <source>
        <dbReference type="EMBL" id="KAH3873105.1"/>
    </source>
</evidence>
<sequence length="71" mass="8107">MNSIALETSAAMWTNILNQFDIFFRRLTEILPVPCDMTSVLKIITCLLKVNGINNAKVRFRDLIQVMIHGL</sequence>
<name>A0A9D4RNS5_DREPO</name>